<evidence type="ECO:0000313" key="2">
    <source>
        <dbReference type="EMBL" id="QOU22142.1"/>
    </source>
</evidence>
<dbReference type="GO" id="GO:0016020">
    <property type="term" value="C:membrane"/>
    <property type="evidence" value="ECO:0007669"/>
    <property type="project" value="TreeGrafter"/>
</dbReference>
<dbReference type="GO" id="GO:0046512">
    <property type="term" value="P:sphingosine biosynthetic process"/>
    <property type="evidence" value="ECO:0007669"/>
    <property type="project" value="TreeGrafter"/>
</dbReference>
<dbReference type="OrthoDB" id="3853857at2759"/>
<dbReference type="SUPFAM" id="SSF111331">
    <property type="entry name" value="NAD kinase/diacylglycerol kinase-like"/>
    <property type="match status" value="1"/>
</dbReference>
<dbReference type="Gene3D" id="3.40.50.10330">
    <property type="entry name" value="Probable inorganic polyphosphate/atp-NAD kinase, domain 1"/>
    <property type="match status" value="1"/>
</dbReference>
<sequence>MGGLILSFSHAGIVRIEEDEISYRMEQIASSDNHNHEDALVPIDSLPNHLTERTVIVFDSVFSGEKQKRKNVYEGILKPLFLLLNIRHRYIRTTTSHTISDNAAKLEISKSYLIIMISGDTSLNELINAMSNGMDVAVLMMIQGTGNAFANSIGLGSVFDAVRALFIGKLSYFPLYEAKFDPPGFLINEKQQLTRKVNQMLFFVVGSWGLHASLVAESASLTMRAKYGNERFKKAAESILQKNPAFLGSITLLRKNGERQVIEDNQPFSYFIMSAMPKFEASFLISPKSDPSKSELHLLYFRHTKASTTMKLMDKAYNNGKHIEDPLVKYIRINDGQSVELAVSDSVYDPACSKICLDGSIVLLQGIHRKITFSCSSANSLLYLK</sequence>
<evidence type="ECO:0000313" key="4">
    <source>
        <dbReference type="Proteomes" id="UP000478008"/>
    </source>
</evidence>
<dbReference type="InterPro" id="IPR017438">
    <property type="entry name" value="ATP-NAD_kinase_N"/>
</dbReference>
<dbReference type="GO" id="GO:0001727">
    <property type="term" value="F:lipid kinase activity"/>
    <property type="evidence" value="ECO:0007669"/>
    <property type="project" value="TreeGrafter"/>
</dbReference>
<dbReference type="EMBL" id="CABFWN010000001">
    <property type="protein sequence ID" value="VUG16160.1"/>
    <property type="molecule type" value="Genomic_DNA"/>
</dbReference>
<reference evidence="3 4" key="1">
    <citation type="submission" date="2019-07" db="EMBL/GenBank/DDBJ databases">
        <authorList>
            <person name="Friedrich A."/>
            <person name="Schacherer J."/>
        </authorList>
    </citation>
    <scope>NUCLEOTIDE SEQUENCE [LARGE SCALE GENOMIC DNA]</scope>
</reference>
<reference evidence="2" key="2">
    <citation type="submission" date="2020-10" db="EMBL/GenBank/DDBJ databases">
        <authorList>
            <person name="Palmer J.M."/>
        </authorList>
    </citation>
    <scope>NUCLEOTIDE SEQUENCE</scope>
    <source>
        <strain evidence="2">UCD 2041</strain>
    </source>
</reference>
<feature type="domain" description="DAGKc" evidence="1">
    <location>
        <begin position="57"/>
        <end position="160"/>
    </location>
</feature>
<evidence type="ECO:0000259" key="1">
    <source>
        <dbReference type="Pfam" id="PF00781"/>
    </source>
</evidence>
<gene>
    <name evidence="2" type="ORF">BRETT_002314</name>
    <name evidence="3" type="ORF">DEBR0S1_09318G</name>
</gene>
<reference evidence="2" key="3">
    <citation type="journal article" name="BMC Genomics">
        <title>New genome assemblies reveal patterns of domestication and adaptation across Brettanomyces (Dekkera) species.</title>
        <authorList>
            <person name="Roach M.J."/>
            <person name="Borneman A.R."/>
        </authorList>
    </citation>
    <scope>NUCLEOTIDE SEQUENCE</scope>
    <source>
        <strain evidence="2">UCD 2041</strain>
    </source>
</reference>
<dbReference type="GeneID" id="64574238"/>
<keyword evidence="4" id="KW-1185">Reference proteome</keyword>
<protein>
    <submittedName>
        <fullName evidence="3">DEBR0S1_09318g1_1</fullName>
    </submittedName>
</protein>
<dbReference type="OMA" id="YGFHASI"/>
<dbReference type="GO" id="GO:0005737">
    <property type="term" value="C:cytoplasm"/>
    <property type="evidence" value="ECO:0007669"/>
    <property type="project" value="TreeGrafter"/>
</dbReference>
<dbReference type="Pfam" id="PF00781">
    <property type="entry name" value="DAGK_cat"/>
    <property type="match status" value="1"/>
</dbReference>
<accession>A0A7D9GXD0</accession>
<dbReference type="PANTHER" id="PTHR12358:SF108">
    <property type="entry name" value="DAGKC DOMAIN-CONTAINING PROTEIN"/>
    <property type="match status" value="1"/>
</dbReference>
<dbReference type="Proteomes" id="UP000478008">
    <property type="component" value="Unassembled WGS sequence"/>
</dbReference>
<dbReference type="KEGG" id="bbrx:BRETT_002314"/>
<dbReference type="Proteomes" id="UP000663131">
    <property type="component" value="Chromosome 9"/>
</dbReference>
<evidence type="ECO:0000313" key="3">
    <source>
        <dbReference type="EMBL" id="VUG16160.1"/>
    </source>
</evidence>
<dbReference type="InterPro" id="IPR016064">
    <property type="entry name" value="NAD/diacylglycerol_kinase_sf"/>
</dbReference>
<organism evidence="3 4">
    <name type="scientific">Dekkera bruxellensis</name>
    <name type="common">Brettanomyces custersii</name>
    <dbReference type="NCBI Taxonomy" id="5007"/>
    <lineage>
        <taxon>Eukaryota</taxon>
        <taxon>Fungi</taxon>
        <taxon>Dikarya</taxon>
        <taxon>Ascomycota</taxon>
        <taxon>Saccharomycotina</taxon>
        <taxon>Pichiomycetes</taxon>
        <taxon>Pichiales</taxon>
        <taxon>Pichiaceae</taxon>
        <taxon>Brettanomyces</taxon>
    </lineage>
</organism>
<dbReference type="PANTHER" id="PTHR12358">
    <property type="entry name" value="SPHINGOSINE KINASE"/>
    <property type="match status" value="1"/>
</dbReference>
<dbReference type="Gene3D" id="2.60.200.40">
    <property type="match status" value="1"/>
</dbReference>
<name>A0A7D9GXD0_DEKBR</name>
<dbReference type="InterPro" id="IPR050187">
    <property type="entry name" value="Lipid_Phosphate_FormReg"/>
</dbReference>
<dbReference type="RefSeq" id="XP_041138635.1">
    <property type="nucleotide sequence ID" value="XM_041280844.1"/>
</dbReference>
<dbReference type="AlphaFoldDB" id="A0A7D9GXD0"/>
<proteinExistence type="predicted"/>
<dbReference type="EMBL" id="CP063137">
    <property type="protein sequence ID" value="QOU22142.1"/>
    <property type="molecule type" value="Genomic_DNA"/>
</dbReference>
<dbReference type="InterPro" id="IPR001206">
    <property type="entry name" value="Diacylglycerol_kinase_cat_dom"/>
</dbReference>